<reference evidence="2 3" key="1">
    <citation type="submission" date="2016-12" db="EMBL/GenBank/DDBJ databases">
        <authorList>
            <person name="Song W.-J."/>
            <person name="Kurnit D.M."/>
        </authorList>
    </citation>
    <scope>NUCLEOTIDE SEQUENCE [LARGE SCALE GENOMIC DNA]</scope>
    <source>
        <strain evidence="2 3">DSM 43162</strain>
    </source>
</reference>
<name>A0A1M7UZU7_9ACTN</name>
<dbReference type="AlphaFoldDB" id="A0A1M7UZU7"/>
<dbReference type="Proteomes" id="UP000184428">
    <property type="component" value="Unassembled WGS sequence"/>
</dbReference>
<organism evidence="2 3">
    <name type="scientific">Geodermatophilus obscurus</name>
    <dbReference type="NCBI Taxonomy" id="1861"/>
    <lineage>
        <taxon>Bacteria</taxon>
        <taxon>Bacillati</taxon>
        <taxon>Actinomycetota</taxon>
        <taxon>Actinomycetes</taxon>
        <taxon>Geodermatophilales</taxon>
        <taxon>Geodermatophilaceae</taxon>
        <taxon>Geodermatophilus</taxon>
    </lineage>
</organism>
<dbReference type="InterPro" id="IPR000157">
    <property type="entry name" value="TIR_dom"/>
</dbReference>
<protein>
    <submittedName>
        <fullName evidence="2">TIR domain-containing protein</fullName>
    </submittedName>
</protein>
<evidence type="ECO:0000313" key="3">
    <source>
        <dbReference type="Proteomes" id="UP000184428"/>
    </source>
</evidence>
<evidence type="ECO:0000259" key="1">
    <source>
        <dbReference type="Pfam" id="PF13676"/>
    </source>
</evidence>
<accession>A0A1M7UZU7</accession>
<sequence>MSFPTSSTPGHAFISYVREDAEHVDRLQELLEAAGVAVWRDTENLWPGQDWRIEIRRAITTGSLAFIACFSENSQAREQSYQNEELLLAVEQLRRRAPGKQWLFPVRFAECELPAFDLGAGRTLDDLQRSDLFGDRRDVTTTRLITAVVRLLDSSPSTGNSQKAYADDPAGFMKTTLLDPKKRIQLDDFVTTKVQATLQALGDQERFPVNTALPQSNVERVRYVASRAEKYFETVEPLISILTIGCRWGGPEHYPLWTRLLSSVANRPLELGGDSSLVELQRFPVIPALYAGALAAVSRGDFGALKAIAVDPLVRRYPDKPPVPLVSAAHPYRIFPDAGEAEAAGLLAHEASPVLSSLRVLLGYRRSPTYAPVSNYLFEKLQPRFVDDVPDEDDFADLFDLTELYLGLLAMDDLLFMRERGGYRDGAWYGRTTWRHPSSNRWGGPEDILKTEALSAGEGWAPLRAGLFGGSSARAAKALETFAQELIQVTSDRW</sequence>
<dbReference type="InterPro" id="IPR035897">
    <property type="entry name" value="Toll_tir_struct_dom_sf"/>
</dbReference>
<dbReference type="OrthoDB" id="5509947at2"/>
<dbReference type="EMBL" id="FRDM01000046">
    <property type="protein sequence ID" value="SHN88467.1"/>
    <property type="molecule type" value="Genomic_DNA"/>
</dbReference>
<gene>
    <name evidence="2" type="ORF">SAMN05660350_04521</name>
</gene>
<dbReference type="SUPFAM" id="SSF52200">
    <property type="entry name" value="Toll/Interleukin receptor TIR domain"/>
    <property type="match status" value="1"/>
</dbReference>
<dbReference type="Gene3D" id="3.40.50.10140">
    <property type="entry name" value="Toll/interleukin-1 receptor homology (TIR) domain"/>
    <property type="match status" value="1"/>
</dbReference>
<dbReference type="RefSeq" id="WP_072920895.1">
    <property type="nucleotide sequence ID" value="NZ_FRDM01000046.1"/>
</dbReference>
<feature type="domain" description="TIR" evidence="1">
    <location>
        <begin position="13"/>
        <end position="135"/>
    </location>
</feature>
<proteinExistence type="predicted"/>
<evidence type="ECO:0000313" key="2">
    <source>
        <dbReference type="EMBL" id="SHN88467.1"/>
    </source>
</evidence>
<dbReference type="Pfam" id="PF13676">
    <property type="entry name" value="TIR_2"/>
    <property type="match status" value="1"/>
</dbReference>
<dbReference type="GO" id="GO:0007165">
    <property type="term" value="P:signal transduction"/>
    <property type="evidence" value="ECO:0007669"/>
    <property type="project" value="InterPro"/>
</dbReference>